<evidence type="ECO:0000313" key="1">
    <source>
        <dbReference type="EMBL" id="PKU70538.1"/>
    </source>
</evidence>
<dbReference type="AlphaFoldDB" id="A0A2I0W4G4"/>
<reference evidence="1 2" key="2">
    <citation type="journal article" date="2017" name="Nature">
        <title>The Apostasia genome and the evolution of orchids.</title>
        <authorList>
            <person name="Zhang G.Q."/>
            <person name="Liu K.W."/>
            <person name="Li Z."/>
            <person name="Lohaus R."/>
            <person name="Hsiao Y.Y."/>
            <person name="Niu S.C."/>
            <person name="Wang J.Y."/>
            <person name="Lin Y.C."/>
            <person name="Xu Q."/>
            <person name="Chen L.J."/>
            <person name="Yoshida K."/>
            <person name="Fujiwara S."/>
            <person name="Wang Z.W."/>
            <person name="Zhang Y.Q."/>
            <person name="Mitsuda N."/>
            <person name="Wang M."/>
            <person name="Liu G.H."/>
            <person name="Pecoraro L."/>
            <person name="Huang H.X."/>
            <person name="Xiao X.J."/>
            <person name="Lin M."/>
            <person name="Wu X.Y."/>
            <person name="Wu W.L."/>
            <person name="Chen Y.Y."/>
            <person name="Chang S.B."/>
            <person name="Sakamoto S."/>
            <person name="Ohme-Takagi M."/>
            <person name="Yagi M."/>
            <person name="Zeng S.J."/>
            <person name="Shen C.Y."/>
            <person name="Yeh C.M."/>
            <person name="Luo Y.B."/>
            <person name="Tsai W.C."/>
            <person name="Van de Peer Y."/>
            <person name="Liu Z.J."/>
        </authorList>
    </citation>
    <scope>NUCLEOTIDE SEQUENCE [LARGE SCALE GENOMIC DNA]</scope>
    <source>
        <tissue evidence="1">The whole plant</tissue>
    </source>
</reference>
<reference evidence="1 2" key="1">
    <citation type="journal article" date="2016" name="Sci. Rep.">
        <title>The Dendrobium catenatum Lindl. genome sequence provides insights into polysaccharide synthase, floral development and adaptive evolution.</title>
        <authorList>
            <person name="Zhang G.Q."/>
            <person name="Xu Q."/>
            <person name="Bian C."/>
            <person name="Tsai W.C."/>
            <person name="Yeh C.M."/>
            <person name="Liu K.W."/>
            <person name="Yoshida K."/>
            <person name="Zhang L.S."/>
            <person name="Chang S.B."/>
            <person name="Chen F."/>
            <person name="Shi Y."/>
            <person name="Su Y.Y."/>
            <person name="Zhang Y.Q."/>
            <person name="Chen L.J."/>
            <person name="Yin Y."/>
            <person name="Lin M."/>
            <person name="Huang H."/>
            <person name="Deng H."/>
            <person name="Wang Z.W."/>
            <person name="Zhu S.L."/>
            <person name="Zhao X."/>
            <person name="Deng C."/>
            <person name="Niu S.C."/>
            <person name="Huang J."/>
            <person name="Wang M."/>
            <person name="Liu G.H."/>
            <person name="Yang H.J."/>
            <person name="Xiao X.J."/>
            <person name="Hsiao Y.Y."/>
            <person name="Wu W.L."/>
            <person name="Chen Y.Y."/>
            <person name="Mitsuda N."/>
            <person name="Ohme-Takagi M."/>
            <person name="Luo Y.B."/>
            <person name="Van de Peer Y."/>
            <person name="Liu Z.J."/>
        </authorList>
    </citation>
    <scope>NUCLEOTIDE SEQUENCE [LARGE SCALE GENOMIC DNA]</scope>
    <source>
        <tissue evidence="1">The whole plant</tissue>
    </source>
</reference>
<keyword evidence="2" id="KW-1185">Reference proteome</keyword>
<dbReference type="Proteomes" id="UP000233837">
    <property type="component" value="Unassembled WGS sequence"/>
</dbReference>
<organism evidence="1 2">
    <name type="scientific">Dendrobium catenatum</name>
    <dbReference type="NCBI Taxonomy" id="906689"/>
    <lineage>
        <taxon>Eukaryota</taxon>
        <taxon>Viridiplantae</taxon>
        <taxon>Streptophyta</taxon>
        <taxon>Embryophyta</taxon>
        <taxon>Tracheophyta</taxon>
        <taxon>Spermatophyta</taxon>
        <taxon>Magnoliopsida</taxon>
        <taxon>Liliopsida</taxon>
        <taxon>Asparagales</taxon>
        <taxon>Orchidaceae</taxon>
        <taxon>Epidendroideae</taxon>
        <taxon>Malaxideae</taxon>
        <taxon>Dendrobiinae</taxon>
        <taxon>Dendrobium</taxon>
    </lineage>
</organism>
<name>A0A2I0W4G4_9ASPA</name>
<evidence type="ECO:0000313" key="2">
    <source>
        <dbReference type="Proteomes" id="UP000233837"/>
    </source>
</evidence>
<gene>
    <name evidence="1" type="ORF">MA16_Dca008655</name>
</gene>
<protein>
    <submittedName>
        <fullName evidence="1">Uncharacterized protein</fullName>
    </submittedName>
</protein>
<sequence>MVISPIHWTAFVIAEKPVTSLGGLRDSNRGDFRSQNSEETGLVLLGSKLRRGRPTNGTSRIAGTWNPCAGIWWLQEAFGNFPLALLMELTG</sequence>
<proteinExistence type="predicted"/>
<dbReference type="EMBL" id="KZ502926">
    <property type="protein sequence ID" value="PKU70538.1"/>
    <property type="molecule type" value="Genomic_DNA"/>
</dbReference>
<accession>A0A2I0W4G4</accession>